<proteinExistence type="predicted"/>
<dbReference type="EMBL" id="JAMKFB020000601">
    <property type="protein sequence ID" value="KAL0148809.1"/>
    <property type="molecule type" value="Genomic_DNA"/>
</dbReference>
<protein>
    <submittedName>
        <fullName evidence="1">Uncharacterized protein</fullName>
    </submittedName>
</protein>
<keyword evidence="2" id="KW-1185">Reference proteome</keyword>
<organism evidence="1 2">
    <name type="scientific">Cirrhinus mrigala</name>
    <name type="common">Mrigala</name>
    <dbReference type="NCBI Taxonomy" id="683832"/>
    <lineage>
        <taxon>Eukaryota</taxon>
        <taxon>Metazoa</taxon>
        <taxon>Chordata</taxon>
        <taxon>Craniata</taxon>
        <taxon>Vertebrata</taxon>
        <taxon>Euteleostomi</taxon>
        <taxon>Actinopterygii</taxon>
        <taxon>Neopterygii</taxon>
        <taxon>Teleostei</taxon>
        <taxon>Ostariophysi</taxon>
        <taxon>Cypriniformes</taxon>
        <taxon>Cyprinidae</taxon>
        <taxon>Labeoninae</taxon>
        <taxon>Labeonini</taxon>
        <taxon>Cirrhinus</taxon>
    </lineage>
</organism>
<dbReference type="AlphaFoldDB" id="A0ABD0MIS9"/>
<sequence>MNLAGDLRSTHHQRSPSHSIDITLTVALHPGLRLPSPITLIALTPVANQARYVILGLPPVIHGVFSLVPSSAVQLSCLAISFHLSRHLPLGLITRFTDSPLSRPSDYVHHLSTHACCTDYPHVLPLLYLSAIVPNLPVFVTMSSPLLSNKALQMDPLTSRLPPHVTEYSVSQGSSSFPDGHYTGVSAISAMGDGRRSPGCSATVSVMSVE</sequence>
<comment type="caution">
    <text evidence="1">The sequence shown here is derived from an EMBL/GenBank/DDBJ whole genome shotgun (WGS) entry which is preliminary data.</text>
</comment>
<name>A0ABD0MIS9_CIRMR</name>
<reference evidence="1 2" key="1">
    <citation type="submission" date="2024-05" db="EMBL/GenBank/DDBJ databases">
        <title>Genome sequencing and assembly of Indian major carp, Cirrhinus mrigala (Hamilton, 1822).</title>
        <authorList>
            <person name="Mohindra V."/>
            <person name="Chowdhury L.M."/>
            <person name="Lal K."/>
            <person name="Jena J.K."/>
        </authorList>
    </citation>
    <scope>NUCLEOTIDE SEQUENCE [LARGE SCALE GENOMIC DNA]</scope>
    <source>
        <strain evidence="1">CM1030</strain>
        <tissue evidence="1">Blood</tissue>
    </source>
</reference>
<accession>A0ABD0MIS9</accession>
<evidence type="ECO:0000313" key="1">
    <source>
        <dbReference type="EMBL" id="KAL0148809.1"/>
    </source>
</evidence>
<dbReference type="Proteomes" id="UP001529510">
    <property type="component" value="Unassembled WGS sequence"/>
</dbReference>
<evidence type="ECO:0000313" key="2">
    <source>
        <dbReference type="Proteomes" id="UP001529510"/>
    </source>
</evidence>
<gene>
    <name evidence="1" type="ORF">M9458_055818</name>
</gene>